<dbReference type="CDD" id="cd15329">
    <property type="entry name" value="7tmA_5-HT7"/>
    <property type="match status" value="1"/>
</dbReference>
<feature type="transmembrane region" description="Helical" evidence="12">
    <location>
        <begin position="120"/>
        <end position="141"/>
    </location>
</feature>
<evidence type="ECO:0000256" key="7">
    <source>
        <dbReference type="ARBA" id="ARBA00023157"/>
    </source>
</evidence>
<dbReference type="InterPro" id="IPR017452">
    <property type="entry name" value="GPCR_Rhodpsn_7TM"/>
</dbReference>
<keyword evidence="4 12" id="KW-1133">Transmembrane helix</keyword>
<evidence type="ECO:0000313" key="15">
    <source>
        <dbReference type="RefSeq" id="XP_014678386.1"/>
    </source>
</evidence>
<feature type="domain" description="G-protein coupled receptors family 1 profile" evidence="13">
    <location>
        <begin position="62"/>
        <end position="379"/>
    </location>
</feature>
<dbReference type="Proteomes" id="UP000695022">
    <property type="component" value="Unplaced"/>
</dbReference>
<keyword evidence="9" id="KW-0325">Glycoprotein</keyword>
<dbReference type="SUPFAM" id="SSF81321">
    <property type="entry name" value="Family A G protein-coupled receptor-like"/>
    <property type="match status" value="1"/>
</dbReference>
<feature type="transmembrane region" description="Helical" evidence="12">
    <location>
        <begin position="162"/>
        <end position="182"/>
    </location>
</feature>
<evidence type="ECO:0000256" key="4">
    <source>
        <dbReference type="ARBA" id="ARBA00022989"/>
    </source>
</evidence>
<dbReference type="Pfam" id="PF00001">
    <property type="entry name" value="7tm_1"/>
    <property type="match status" value="1"/>
</dbReference>
<dbReference type="SMART" id="SM01381">
    <property type="entry name" value="7TM_GPCR_Srsx"/>
    <property type="match status" value="1"/>
</dbReference>
<feature type="transmembrane region" description="Helical" evidence="12">
    <location>
        <begin position="202"/>
        <end position="222"/>
    </location>
</feature>
<dbReference type="PROSITE" id="PS00237">
    <property type="entry name" value="G_PROTEIN_RECEP_F1_1"/>
    <property type="match status" value="1"/>
</dbReference>
<gene>
    <name evidence="15" type="primary">LOC106818175</name>
</gene>
<keyword evidence="6 12" id="KW-0472">Membrane</keyword>
<organism evidence="14 15">
    <name type="scientific">Priapulus caudatus</name>
    <name type="common">Priapulid worm</name>
    <dbReference type="NCBI Taxonomy" id="37621"/>
    <lineage>
        <taxon>Eukaryota</taxon>
        <taxon>Metazoa</taxon>
        <taxon>Ecdysozoa</taxon>
        <taxon>Scalidophora</taxon>
        <taxon>Priapulida</taxon>
        <taxon>Priapulimorpha</taxon>
        <taxon>Priapulimorphida</taxon>
        <taxon>Priapulidae</taxon>
        <taxon>Priapulus</taxon>
    </lineage>
</organism>
<dbReference type="RefSeq" id="XP_014678386.1">
    <property type="nucleotide sequence ID" value="XM_014822900.1"/>
</dbReference>
<dbReference type="InterPro" id="IPR002231">
    <property type="entry name" value="5HT_rcpt"/>
</dbReference>
<reference evidence="15" key="1">
    <citation type="submission" date="2025-08" db="UniProtKB">
        <authorList>
            <consortium name="RefSeq"/>
        </authorList>
    </citation>
    <scope>IDENTIFICATION</scope>
</reference>
<keyword evidence="8 11" id="KW-0675">Receptor</keyword>
<evidence type="ECO:0000313" key="14">
    <source>
        <dbReference type="Proteomes" id="UP000695022"/>
    </source>
</evidence>
<dbReference type="PROSITE" id="PS50262">
    <property type="entry name" value="G_PROTEIN_RECEP_F1_2"/>
    <property type="match status" value="1"/>
</dbReference>
<feature type="transmembrane region" description="Helical" evidence="12">
    <location>
        <begin position="46"/>
        <end position="73"/>
    </location>
</feature>
<dbReference type="Gene3D" id="1.20.1070.10">
    <property type="entry name" value="Rhodopsin 7-helix transmembrane proteins"/>
    <property type="match status" value="1"/>
</dbReference>
<keyword evidence="14" id="KW-1185">Reference proteome</keyword>
<evidence type="ECO:0000256" key="10">
    <source>
        <dbReference type="ARBA" id="ARBA00023224"/>
    </source>
</evidence>
<dbReference type="PANTHER" id="PTHR24248:SF199">
    <property type="entry name" value="IP13425P-RELATED"/>
    <property type="match status" value="1"/>
</dbReference>
<evidence type="ECO:0000256" key="1">
    <source>
        <dbReference type="ARBA" id="ARBA00004651"/>
    </source>
</evidence>
<evidence type="ECO:0000256" key="8">
    <source>
        <dbReference type="ARBA" id="ARBA00023170"/>
    </source>
</evidence>
<dbReference type="PANTHER" id="PTHR24248">
    <property type="entry name" value="ADRENERGIC RECEPTOR-RELATED G-PROTEIN COUPLED RECEPTOR"/>
    <property type="match status" value="1"/>
</dbReference>
<evidence type="ECO:0000256" key="3">
    <source>
        <dbReference type="ARBA" id="ARBA00022692"/>
    </source>
</evidence>
<keyword evidence="3 11" id="KW-0812">Transmembrane</keyword>
<keyword evidence="7" id="KW-1015">Disulfide bond</keyword>
<evidence type="ECO:0000259" key="13">
    <source>
        <dbReference type="PROSITE" id="PS50262"/>
    </source>
</evidence>
<dbReference type="GeneID" id="106818175"/>
<keyword evidence="10 11" id="KW-0807">Transducer</keyword>
<keyword evidence="5 11" id="KW-0297">G-protein coupled receptor</keyword>
<dbReference type="PRINTS" id="PR00237">
    <property type="entry name" value="GPCRRHODOPSN"/>
</dbReference>
<protein>
    <submittedName>
        <fullName evidence="15">5-hydroxytryptamine receptor 1D-like</fullName>
    </submittedName>
</protein>
<dbReference type="PRINTS" id="PR01101">
    <property type="entry name" value="5HTRECEPTOR"/>
</dbReference>
<accession>A0ABM1F1R5</accession>
<feature type="transmembrane region" description="Helical" evidence="12">
    <location>
        <begin position="82"/>
        <end position="105"/>
    </location>
</feature>
<evidence type="ECO:0000256" key="5">
    <source>
        <dbReference type="ARBA" id="ARBA00023040"/>
    </source>
</evidence>
<keyword evidence="2" id="KW-1003">Cell membrane</keyword>
<evidence type="ECO:0000256" key="6">
    <source>
        <dbReference type="ARBA" id="ARBA00023136"/>
    </source>
</evidence>
<evidence type="ECO:0000256" key="11">
    <source>
        <dbReference type="RuleBase" id="RU000688"/>
    </source>
</evidence>
<feature type="transmembrane region" description="Helical" evidence="12">
    <location>
        <begin position="326"/>
        <end position="349"/>
    </location>
</feature>
<dbReference type="InterPro" id="IPR000276">
    <property type="entry name" value="GPCR_Rhodpsn"/>
</dbReference>
<sequence>MSRTNSPPPPTVTVTVILVTDASSSGNGTTAAAAAASPPYELWASVVISVMLSVLILLTILGNVLVILAVLLVQKLRTPSNYLIVSLAVADLSVALLVMPFSLIYEVTGGWVLGDVMCDVWTSSDVLLCTSSILNLCMISVDRYFAITKPLQYALKRTPRRMVATIVLVWAVSALISIPPLFGWKEPQPPGQCVVSPNIWYQLYATVGAFYLPCAVMVFVYYKIYHAAKEIAEKEARSQRTMTMYKRQSMQRERWNGVAATTTTTTTTTVGDDDTSQHHPSMFRNSLTKFGPMIRDRLKLYHQREPQDRKDSDTSLTKERKAAKTLGIIMGTFIFCWLPFFILAVMGPVCGDRCNIPPPVYSFFLWLGYCNSLCNPIIYATFNRDFRHPFRELLCLRCRTMHERLRRELYDDTYGGVAVSSVKRPSADAGSCLRADTVIHYHSTGDTRVVVVDKLGSHQYDDDDVNHHHHHQHVDSPAHLLVDNCV</sequence>
<proteinExistence type="inferred from homology"/>
<evidence type="ECO:0000256" key="12">
    <source>
        <dbReference type="SAM" id="Phobius"/>
    </source>
</evidence>
<evidence type="ECO:0000256" key="2">
    <source>
        <dbReference type="ARBA" id="ARBA00022475"/>
    </source>
</evidence>
<name>A0ABM1F1R5_PRICU</name>
<evidence type="ECO:0000256" key="9">
    <source>
        <dbReference type="ARBA" id="ARBA00023180"/>
    </source>
</evidence>
<comment type="similarity">
    <text evidence="11">Belongs to the G-protein coupled receptor 1 family.</text>
</comment>
<feature type="transmembrane region" description="Helical" evidence="12">
    <location>
        <begin position="361"/>
        <end position="382"/>
    </location>
</feature>
<comment type="subcellular location">
    <subcellularLocation>
        <location evidence="1">Cell membrane</location>
        <topology evidence="1">Multi-pass membrane protein</topology>
    </subcellularLocation>
</comment>